<reference evidence="3 4" key="1">
    <citation type="submission" date="2024-09" db="EMBL/GenBank/DDBJ databases">
        <title>The Natural Products Discovery Center: Release of the First 8490 Sequenced Strains for Exploring Actinobacteria Biosynthetic Diversity.</title>
        <authorList>
            <person name="Kalkreuter E."/>
            <person name="Kautsar S.A."/>
            <person name="Yang D."/>
            <person name="Bader C.D."/>
            <person name="Teijaro C.N."/>
            <person name="Fluegel L."/>
            <person name="Davis C.M."/>
            <person name="Simpson J.R."/>
            <person name="Lauterbach L."/>
            <person name="Steele A.D."/>
            <person name="Gui C."/>
            <person name="Meng S."/>
            <person name="Li G."/>
            <person name="Viehrig K."/>
            <person name="Ye F."/>
            <person name="Su P."/>
            <person name="Kiefer A.F."/>
            <person name="Nichols A."/>
            <person name="Cepeda A.J."/>
            <person name="Yan W."/>
            <person name="Fan B."/>
            <person name="Jiang Y."/>
            <person name="Adhikari A."/>
            <person name="Zheng C.-J."/>
            <person name="Schuster L."/>
            <person name="Cowan T.M."/>
            <person name="Smanski M.J."/>
            <person name="Chevrette M.G."/>
            <person name="De Carvalho L.P.S."/>
            <person name="Shen B."/>
        </authorList>
    </citation>
    <scope>NUCLEOTIDE SEQUENCE [LARGE SCALE GENOMIC DNA]</scope>
    <source>
        <strain evidence="3 4">NPDC058328</strain>
    </source>
</reference>
<dbReference type="CDD" id="cd02035">
    <property type="entry name" value="ArsA"/>
    <property type="match status" value="1"/>
</dbReference>
<proteinExistence type="predicted"/>
<accession>A0ABW6Q7D4</accession>
<organism evidence="3 4">
    <name type="scientific">Streptomyces marokkonensis</name>
    <dbReference type="NCBI Taxonomy" id="324855"/>
    <lineage>
        <taxon>Bacteria</taxon>
        <taxon>Bacillati</taxon>
        <taxon>Actinomycetota</taxon>
        <taxon>Actinomycetes</taxon>
        <taxon>Kitasatosporales</taxon>
        <taxon>Streptomycetaceae</taxon>
        <taxon>Streptomyces</taxon>
    </lineage>
</organism>
<feature type="region of interest" description="Disordered" evidence="1">
    <location>
        <begin position="1"/>
        <end position="21"/>
    </location>
</feature>
<dbReference type="Pfam" id="PF02374">
    <property type="entry name" value="ArsA_ATPase"/>
    <property type="match status" value="1"/>
</dbReference>
<evidence type="ECO:0000313" key="4">
    <source>
        <dbReference type="Proteomes" id="UP001601627"/>
    </source>
</evidence>
<evidence type="ECO:0000256" key="1">
    <source>
        <dbReference type="SAM" id="MobiDB-lite"/>
    </source>
</evidence>
<evidence type="ECO:0000259" key="2">
    <source>
        <dbReference type="Pfam" id="PF02374"/>
    </source>
</evidence>
<gene>
    <name evidence="3" type="ORF">ACFVZC_17155</name>
</gene>
<keyword evidence="4" id="KW-1185">Reference proteome</keyword>
<feature type="compositionally biased region" description="Low complexity" evidence="1">
    <location>
        <begin position="350"/>
        <end position="364"/>
    </location>
</feature>
<dbReference type="PANTHER" id="PTHR10803:SF26">
    <property type="entry name" value="ANION TRANSPORTER ATPASE-RELATED"/>
    <property type="match status" value="1"/>
</dbReference>
<dbReference type="InterPro" id="IPR016300">
    <property type="entry name" value="ATPase_ArsA/GET3"/>
</dbReference>
<feature type="region of interest" description="Disordered" evidence="1">
    <location>
        <begin position="325"/>
        <end position="395"/>
    </location>
</feature>
<name>A0ABW6Q7D4_9ACTN</name>
<feature type="compositionally biased region" description="Basic and acidic residues" evidence="1">
    <location>
        <begin position="327"/>
        <end position="339"/>
    </location>
</feature>
<dbReference type="InterPro" id="IPR025723">
    <property type="entry name" value="ArsA/GET3_ATPase-like"/>
</dbReference>
<dbReference type="RefSeq" id="WP_388235469.1">
    <property type="nucleotide sequence ID" value="NZ_JBHVZQ010000013.1"/>
</dbReference>
<dbReference type="InterPro" id="IPR027417">
    <property type="entry name" value="P-loop_NTPase"/>
</dbReference>
<feature type="domain" description="ArsA/GET3 Anion-transporting ATPase-like" evidence="2">
    <location>
        <begin position="35"/>
        <end position="306"/>
    </location>
</feature>
<evidence type="ECO:0000313" key="3">
    <source>
        <dbReference type="EMBL" id="MFF1275120.1"/>
    </source>
</evidence>
<sequence>MSRRPEPAQTHDPARHHLSPTRTLAIDPLIEDPETRIVVCCGSGGVGKTTTAAALGLRAAERGRKVVVLTIDPARRLAQSMGIDSLDNTPRRVKGVDDSAGGELHAMMLDMKRTFDEIVEAHADPERAAAILGNPFYQSLSAGFAGTQEYMAMEKLGQLRSRDEWDLIVVDTPPSRSALDFLDAPKRLGSFLDGKLIRVLLAPAKVGGRAGMKFLNVGMSMMTGVLGKVLGGQLLKDVQTFVAAMDSMFGGFRTRADATYKLLQAPGTAFLVVAAPERDALREAAYFVERLAAEDMPLAGLVLNRVHGSGADRLSAERALAAAENLEDPRIVDQEDGKAGLRNSPETHGSSDSPAASATAGTPAQEAGTPAQDVPGPGSPATADGTEAAEDPERSVDRLTAALLRLHAERMQLLSREQRTRDRFTALHPEVAVTEVAALPGDVHDLTGLRDIGDRLAADRPELPETS</sequence>
<dbReference type="Gene3D" id="3.40.50.300">
    <property type="entry name" value="P-loop containing nucleotide triphosphate hydrolases"/>
    <property type="match status" value="1"/>
</dbReference>
<dbReference type="EMBL" id="JBHVZQ010000013">
    <property type="protein sequence ID" value="MFF1275120.1"/>
    <property type="molecule type" value="Genomic_DNA"/>
</dbReference>
<dbReference type="SUPFAM" id="SSF52540">
    <property type="entry name" value="P-loop containing nucleoside triphosphate hydrolases"/>
    <property type="match status" value="1"/>
</dbReference>
<dbReference type="Proteomes" id="UP001601627">
    <property type="component" value="Unassembled WGS sequence"/>
</dbReference>
<dbReference type="PANTHER" id="PTHR10803">
    <property type="entry name" value="ARSENICAL PUMP-DRIVING ATPASE ARSENITE-TRANSLOCATING ATPASE"/>
    <property type="match status" value="1"/>
</dbReference>
<protein>
    <submittedName>
        <fullName evidence="3">ArsA family ATPase</fullName>
    </submittedName>
</protein>
<comment type="caution">
    <text evidence="3">The sequence shown here is derived from an EMBL/GenBank/DDBJ whole genome shotgun (WGS) entry which is preliminary data.</text>
</comment>